<protein>
    <recommendedName>
        <fullName evidence="1">Mitochondria-eating protein C-terminal domain-containing protein</fullName>
    </recommendedName>
</protein>
<dbReference type="EMBL" id="CP111014">
    <property type="protein sequence ID" value="WAQ99655.1"/>
    <property type="molecule type" value="Genomic_DNA"/>
</dbReference>
<proteinExistence type="predicted"/>
<dbReference type="InterPro" id="IPR031981">
    <property type="entry name" value="MIEAP_C"/>
</dbReference>
<organism evidence="2 3">
    <name type="scientific">Mya arenaria</name>
    <name type="common">Soft-shell clam</name>
    <dbReference type="NCBI Taxonomy" id="6604"/>
    <lineage>
        <taxon>Eukaryota</taxon>
        <taxon>Metazoa</taxon>
        <taxon>Spiralia</taxon>
        <taxon>Lophotrochozoa</taxon>
        <taxon>Mollusca</taxon>
        <taxon>Bivalvia</taxon>
        <taxon>Autobranchia</taxon>
        <taxon>Heteroconchia</taxon>
        <taxon>Euheterodonta</taxon>
        <taxon>Imparidentia</taxon>
        <taxon>Neoheterodontei</taxon>
        <taxon>Myida</taxon>
        <taxon>Myoidea</taxon>
        <taxon>Myidae</taxon>
        <taxon>Mya</taxon>
    </lineage>
</organism>
<keyword evidence="3" id="KW-1185">Reference proteome</keyword>
<accession>A0ABY7DTI0</accession>
<dbReference type="Proteomes" id="UP001164746">
    <property type="component" value="Chromosome 3"/>
</dbReference>
<name>A0ABY7DTI0_MYAAR</name>
<evidence type="ECO:0000259" key="1">
    <source>
        <dbReference type="Pfam" id="PF16026"/>
    </source>
</evidence>
<gene>
    <name evidence="2" type="ORF">MAR_024028</name>
</gene>
<sequence>MYQPAFFMILVSASRRDSDMQNSRGFESGKELKAMKGQFQGHDERNSRCPCNDRIVLLETYPAAYKTRGEKDPTELDILDVECGLENQNGFENAMRFCSLEAQNQMTTLQKQLMFSASVSDCQIPRTIIKSLKDCRKSLGEQTGRALFQKYVESLQNGAPTCMELKVLPYLQECIQLGWWMCVQDPPVVISPDVTHGVNFDTDFYKAYTKSGPLVDYVVWPALCLHEKGPLLCKGIAQGSGGKKEV</sequence>
<dbReference type="Pfam" id="PF16026">
    <property type="entry name" value="MIEAP"/>
    <property type="match status" value="1"/>
</dbReference>
<feature type="domain" description="Mitochondria-eating protein C-terminal" evidence="1">
    <location>
        <begin position="152"/>
        <end position="237"/>
    </location>
</feature>
<evidence type="ECO:0000313" key="3">
    <source>
        <dbReference type="Proteomes" id="UP001164746"/>
    </source>
</evidence>
<reference evidence="2" key="1">
    <citation type="submission" date="2022-11" db="EMBL/GenBank/DDBJ databases">
        <title>Centuries of genome instability and evolution in soft-shell clam transmissible cancer (bioRxiv).</title>
        <authorList>
            <person name="Hart S.F.M."/>
            <person name="Yonemitsu M.A."/>
            <person name="Giersch R.M."/>
            <person name="Beal B.F."/>
            <person name="Arriagada G."/>
            <person name="Davis B.W."/>
            <person name="Ostrander E.A."/>
            <person name="Goff S.P."/>
            <person name="Metzger M.J."/>
        </authorList>
    </citation>
    <scope>NUCLEOTIDE SEQUENCE</scope>
    <source>
        <strain evidence="2">MELC-2E11</strain>
        <tissue evidence="2">Siphon/mantle</tissue>
    </source>
</reference>
<evidence type="ECO:0000313" key="2">
    <source>
        <dbReference type="EMBL" id="WAQ99655.1"/>
    </source>
</evidence>